<evidence type="ECO:0000259" key="3">
    <source>
        <dbReference type="PROSITE" id="PS50977"/>
    </source>
</evidence>
<dbReference type="InterPro" id="IPR009057">
    <property type="entry name" value="Homeodomain-like_sf"/>
</dbReference>
<feature type="DNA-binding region" description="H-T-H motif" evidence="2">
    <location>
        <begin position="29"/>
        <end position="48"/>
    </location>
</feature>
<dbReference type="Pfam" id="PF00440">
    <property type="entry name" value="TetR_N"/>
    <property type="match status" value="1"/>
</dbReference>
<dbReference type="GO" id="GO:0000976">
    <property type="term" value="F:transcription cis-regulatory region binding"/>
    <property type="evidence" value="ECO:0007669"/>
    <property type="project" value="TreeGrafter"/>
</dbReference>
<dbReference type="EMBL" id="HE717023">
    <property type="protein sequence ID" value="CCG46142.1"/>
    <property type="molecule type" value="Genomic_DNA"/>
</dbReference>
<dbReference type="PANTHER" id="PTHR30055">
    <property type="entry name" value="HTH-TYPE TRANSCRIPTIONAL REGULATOR RUTR"/>
    <property type="match status" value="1"/>
</dbReference>
<keyword evidence="5" id="KW-1185">Reference proteome</keyword>
<evidence type="ECO:0000256" key="2">
    <source>
        <dbReference type="PROSITE-ProRule" id="PRU00335"/>
    </source>
</evidence>
<name>I0JPS2_HALH3</name>
<feature type="domain" description="HTH tetR-type" evidence="3">
    <location>
        <begin position="6"/>
        <end position="66"/>
    </location>
</feature>
<reference evidence="4 5" key="1">
    <citation type="journal article" date="2013" name="Environ. Microbiol.">
        <title>Chloride and organic osmolytes: a hybrid strategy to cope with elevated salinities by the moderately halophilic, chloride-dependent bacterium Halobacillus halophilus.</title>
        <authorList>
            <person name="Saum S.H."/>
            <person name="Pfeiffer F."/>
            <person name="Palm P."/>
            <person name="Rampp M."/>
            <person name="Schuster S.C."/>
            <person name="Muller V."/>
            <person name="Oesterhelt D."/>
        </authorList>
    </citation>
    <scope>NUCLEOTIDE SEQUENCE [LARGE SCALE GENOMIC DNA]</scope>
    <source>
        <strain evidence="5">ATCC 35676 / DSM 2266 / JCM 20832 / KCTC 3685 / LMG 17431 / NBRC 102448 / NCIMB 2269</strain>
    </source>
</reference>
<dbReference type="Proteomes" id="UP000007397">
    <property type="component" value="Chromosome"/>
</dbReference>
<protein>
    <submittedName>
        <fullName evidence="4">TetR family transcription regulator</fullName>
    </submittedName>
</protein>
<dbReference type="InterPro" id="IPR050109">
    <property type="entry name" value="HTH-type_TetR-like_transc_reg"/>
</dbReference>
<dbReference type="eggNOG" id="COG1309">
    <property type="taxonomic scope" value="Bacteria"/>
</dbReference>
<dbReference type="PROSITE" id="PS50977">
    <property type="entry name" value="HTH_TETR_2"/>
    <property type="match status" value="1"/>
</dbReference>
<dbReference type="GO" id="GO:0003700">
    <property type="term" value="F:DNA-binding transcription factor activity"/>
    <property type="evidence" value="ECO:0007669"/>
    <property type="project" value="TreeGrafter"/>
</dbReference>
<dbReference type="STRING" id="866895.HBHAL_3797"/>
<accession>I0JPS2</accession>
<dbReference type="AlphaFoldDB" id="I0JPS2"/>
<dbReference type="InterPro" id="IPR001647">
    <property type="entry name" value="HTH_TetR"/>
</dbReference>
<dbReference type="HOGENOM" id="CLU_069356_1_4_9"/>
<dbReference type="SUPFAM" id="SSF46689">
    <property type="entry name" value="Homeodomain-like"/>
    <property type="match status" value="1"/>
</dbReference>
<dbReference type="PATRIC" id="fig|866895.3.peg.2823"/>
<sequence length="201" mass="23403">MMNRQNVTRDRVLDVACRLFYSKGFNGTSVRDIANAANVNVSLIHYYFKSKQGLFESLAINYFEPYLEILESIHFTDANERVETLVRKILHYKLSHNQLSCLVYRELSLNTVFAREMLVTYLAKEDHLLSNILFHKSSKMEITFKEKLKVLQLKGLLNAPFTMPHEFRDPFITEASLSHFVEEYSQSMLEQEAVQKLAVKA</sequence>
<evidence type="ECO:0000313" key="4">
    <source>
        <dbReference type="EMBL" id="CCG46142.1"/>
    </source>
</evidence>
<gene>
    <name evidence="4" type="ordered locus">HBHAL_3797</name>
</gene>
<dbReference type="PRINTS" id="PR00455">
    <property type="entry name" value="HTHTETR"/>
</dbReference>
<keyword evidence="1 2" id="KW-0238">DNA-binding</keyword>
<dbReference type="PANTHER" id="PTHR30055:SF199">
    <property type="entry name" value="HTH-TYPE TRANSCRIPTIONAL REGULATOR YTTP-RELATED"/>
    <property type="match status" value="1"/>
</dbReference>
<dbReference type="Gene3D" id="1.10.357.10">
    <property type="entry name" value="Tetracycline Repressor, domain 2"/>
    <property type="match status" value="1"/>
</dbReference>
<dbReference type="NCBIfam" id="NF037937">
    <property type="entry name" value="septum_RefZ"/>
    <property type="match status" value="1"/>
</dbReference>
<organism evidence="4 5">
    <name type="scientific">Halobacillus halophilus (strain ATCC 35676 / DSM 2266 / JCM 20832 / KCTC 3685 / LMG 17431 / NBRC 102448 / NCIMB 2269)</name>
    <name type="common">Sporosarcina halophila</name>
    <dbReference type="NCBI Taxonomy" id="866895"/>
    <lineage>
        <taxon>Bacteria</taxon>
        <taxon>Bacillati</taxon>
        <taxon>Bacillota</taxon>
        <taxon>Bacilli</taxon>
        <taxon>Bacillales</taxon>
        <taxon>Bacillaceae</taxon>
        <taxon>Halobacillus</taxon>
    </lineage>
</organism>
<proteinExistence type="predicted"/>
<evidence type="ECO:0000313" key="5">
    <source>
        <dbReference type="Proteomes" id="UP000007397"/>
    </source>
</evidence>
<evidence type="ECO:0000256" key="1">
    <source>
        <dbReference type="ARBA" id="ARBA00023125"/>
    </source>
</evidence>
<dbReference type="KEGG" id="hhd:HBHAL_3797"/>